<dbReference type="EnsemblMetazoa" id="PPA23986.1">
    <property type="protein sequence ID" value="PPA23986.1"/>
    <property type="gene ID" value="WBGene00113540"/>
</dbReference>
<evidence type="ECO:0000313" key="9">
    <source>
        <dbReference type="EnsemblMetazoa" id="PPA23986.1"/>
    </source>
</evidence>
<dbReference type="InterPro" id="IPR015433">
    <property type="entry name" value="PI3/4_kinase"/>
</dbReference>
<dbReference type="GO" id="GO:0005737">
    <property type="term" value="C:cytoplasm"/>
    <property type="evidence" value="ECO:0000318"/>
    <property type="project" value="GO_Central"/>
</dbReference>
<sequence>MSTPPPPPDCKHSANGVCSKCVLFRSFNLNNRSGRADSTEKENAVTAPMERRDRTSSTSKSTPTVLSLDAAPLTASMRDVGQFRLLPVSSIDSPTSTPRLPARSAAHQALDPAQLSMVEREEGCSSLTPSRETSESPPTTMMTMGGGAEAGGDTDAYTSFEEIRSARAEAKLHQKAAMTTVTPSTASIEGLLPRAPTLLLRLLESELCDASMTLQYLHSDKSEQGVISYLGNKLFKLRTADVDTYIPQMVNLLLTKPDVAESIKPYLIERCKSSSEAESFRKLILSDFKMNATSNLHQRCNSEAARMAFDNGCECFDEYEVVKLDDNGEEERSEEEDTRTMRVEEEEEERRMRKCTCGADRLLAEQLFMRALTGIGDRLRLARNKKEKSHRLISELHILNAHLPARVWIPLYATSTPHIVLRIPPEGGCVLNSKDKAPYCIYVEVLQCEDPSSVKVPPRLSETEAELHERLGALTRGSPPTGGGGGMMGGGVTEDYGGPPSRGGMAGITEIRVVDCTEGEMGGGGGASAAAAANENNWMAAEDSLSEQRSMDSWNSVDERTISPADIRRRLKEWVKKPRRQMRHTPDDPSAHAMSEPWEDKRERLRLASPYGRLPGWQLLPTIVKTGDDLRQELLAYQLLRALDSVWQEEGIPLVLRPYKILVLSHDSGMIEPIVNACSLHQIKRNLSAVYAEEGRTDAPSLLGHFIDCFGPAHSDAFMTAQTNLVRSTAAYSLACYFLQVKDRHNGNILIDSDGRLIHIDFGFILSASPRNLGFETSPFKLTTEIIEVMGGLDSDMFRYYKLFMIQGLVAARKHIDRIMNIVEIMIHGSPLACFRAGEACITAMRARFHLTATDKQLEALVDRMVEESRDSLRTRLYDNYQYYSNGILNSCKMDEAQYEVEQTLETMLFHENKIVTALTLARYADTNCKVALSAMKSFNARVEEQQRRKRGLNAVYMLTGERKDRDDSHRDAIILVRETDLERTKNGFERVDECTLFSLQCMHIEELHTLLSADIVDNEEYLDGDQDRIGIAFTEHPVHFTDEDIAKEVKKKAINSFDVIKASAAGRKDIGQFKRDQEEKQRKKEEAEHNRLEMLFQKACDRPKTPKSSPKKVPASPFSSGKKREEKEDEETSNSPVVQRKRQRKIMLDNESDGEEECASPKETDDDLFDTADDSPVKKDIKEEEMDVDEEEEKPSRKKGKKEEKRGEKTRTLEESGGLRRSPRKQAETPSGPSKRFVQKDVTFVDKDGMMGTRREMVEVEITEEERAREKREEEAKRKPLEAAKKGNVPGPAKNTSAKGAAKKPVAGQSKISAFFTKK</sequence>
<dbReference type="PROSITE" id="PS00915">
    <property type="entry name" value="PI3_4_KINASE_1"/>
    <property type="match status" value="1"/>
</dbReference>
<dbReference type="CDD" id="cd05168">
    <property type="entry name" value="PI4Kc_III_beta"/>
    <property type="match status" value="1"/>
</dbReference>
<keyword evidence="10" id="KW-1185">Reference proteome</keyword>
<dbReference type="InterPro" id="IPR011009">
    <property type="entry name" value="Kinase-like_dom_sf"/>
</dbReference>
<comment type="catalytic activity">
    <reaction evidence="5">
        <text>a 1,2-diacyl-sn-glycero-3-phospho-(1D-myo-inositol) + ATP = a 1,2-diacyl-sn-glycero-3-phospho-(1D-myo-inositol 4-phosphate) + ADP + H(+)</text>
        <dbReference type="Rhea" id="RHEA:19877"/>
        <dbReference type="ChEBI" id="CHEBI:15378"/>
        <dbReference type="ChEBI" id="CHEBI:30616"/>
        <dbReference type="ChEBI" id="CHEBI:57880"/>
        <dbReference type="ChEBI" id="CHEBI:58178"/>
        <dbReference type="ChEBI" id="CHEBI:456216"/>
        <dbReference type="EC" id="2.7.1.67"/>
    </reaction>
    <physiologicalReaction direction="left-to-right" evidence="5">
        <dbReference type="Rhea" id="RHEA:19878"/>
    </physiologicalReaction>
</comment>
<feature type="compositionally biased region" description="Basic and acidic residues" evidence="8">
    <location>
        <begin position="34"/>
        <end position="55"/>
    </location>
</feature>
<dbReference type="FunFam" id="1.10.1070.11:FF:000016">
    <property type="entry name" value="PIK1p Phosphatidylinositol 4-kinase"/>
    <property type="match status" value="1"/>
</dbReference>
<organism evidence="9 10">
    <name type="scientific">Pristionchus pacificus</name>
    <name type="common">Parasitic nematode worm</name>
    <dbReference type="NCBI Taxonomy" id="54126"/>
    <lineage>
        <taxon>Eukaryota</taxon>
        <taxon>Metazoa</taxon>
        <taxon>Ecdysozoa</taxon>
        <taxon>Nematoda</taxon>
        <taxon>Chromadorea</taxon>
        <taxon>Rhabditida</taxon>
        <taxon>Rhabditina</taxon>
        <taxon>Diplogasteromorpha</taxon>
        <taxon>Diplogasteroidea</taxon>
        <taxon>Neodiplogasteridae</taxon>
        <taxon>Pristionchus</taxon>
    </lineage>
</organism>
<dbReference type="GO" id="GO:0005741">
    <property type="term" value="C:mitochondrial outer membrane"/>
    <property type="evidence" value="ECO:0007669"/>
    <property type="project" value="UniProtKB-SubCell"/>
</dbReference>
<dbReference type="PROSITE" id="PS50290">
    <property type="entry name" value="PI3_4_KINASE_3"/>
    <property type="match status" value="1"/>
</dbReference>
<feature type="region of interest" description="Disordered" evidence="8">
    <location>
        <begin position="326"/>
        <end position="345"/>
    </location>
</feature>
<dbReference type="InterPro" id="IPR057754">
    <property type="entry name" value="PI4-kinase_beta/PIK1_cat"/>
</dbReference>
<dbReference type="SMART" id="SM00146">
    <property type="entry name" value="PI3Kc"/>
    <property type="match status" value="1"/>
</dbReference>
<feature type="region of interest" description="Disordered" evidence="8">
    <location>
        <begin position="32"/>
        <end position="65"/>
    </location>
</feature>
<gene>
    <name evidence="9" type="primary">WBGene00113540</name>
</gene>
<dbReference type="GO" id="GO:0016020">
    <property type="term" value="C:membrane"/>
    <property type="evidence" value="ECO:0000318"/>
    <property type="project" value="GO_Central"/>
</dbReference>
<evidence type="ECO:0000256" key="7">
    <source>
        <dbReference type="ARBA" id="ARBA00039877"/>
    </source>
</evidence>
<dbReference type="Pfam" id="PF21245">
    <property type="entry name" value="PI4KB-PIK1_PIK"/>
    <property type="match status" value="1"/>
</dbReference>
<keyword evidence="4" id="KW-0418">Kinase</keyword>
<dbReference type="PANTHER" id="PTHR10048:SF22">
    <property type="entry name" value="PHOSPHATIDYLINOSITOL 4-KINASE BETA"/>
    <property type="match status" value="1"/>
</dbReference>
<dbReference type="InterPro" id="IPR000403">
    <property type="entry name" value="PI3/4_kinase_cat_dom"/>
</dbReference>
<feature type="region of interest" description="Disordered" evidence="8">
    <location>
        <begin position="1072"/>
        <end position="1320"/>
    </location>
</feature>
<accession>A0A8R1UF51</accession>
<dbReference type="GO" id="GO:0046854">
    <property type="term" value="P:phosphatidylinositol phosphate biosynthetic process"/>
    <property type="evidence" value="ECO:0000318"/>
    <property type="project" value="GO_Central"/>
</dbReference>
<evidence type="ECO:0000256" key="1">
    <source>
        <dbReference type="ARBA" id="ARBA00004450"/>
    </source>
</evidence>
<reference evidence="10" key="1">
    <citation type="journal article" date="2008" name="Nat. Genet.">
        <title>The Pristionchus pacificus genome provides a unique perspective on nematode lifestyle and parasitism.</title>
        <authorList>
            <person name="Dieterich C."/>
            <person name="Clifton S.W."/>
            <person name="Schuster L.N."/>
            <person name="Chinwalla A."/>
            <person name="Delehaunty K."/>
            <person name="Dinkelacker I."/>
            <person name="Fulton L."/>
            <person name="Fulton R."/>
            <person name="Godfrey J."/>
            <person name="Minx P."/>
            <person name="Mitreva M."/>
            <person name="Roeseler W."/>
            <person name="Tian H."/>
            <person name="Witte H."/>
            <person name="Yang S.P."/>
            <person name="Wilson R.K."/>
            <person name="Sommer R.J."/>
        </authorList>
    </citation>
    <scope>NUCLEOTIDE SEQUENCE [LARGE SCALE GENOMIC DNA]</scope>
    <source>
        <strain evidence="10">PS312</strain>
    </source>
</reference>
<evidence type="ECO:0000256" key="4">
    <source>
        <dbReference type="ARBA" id="ARBA00022777"/>
    </source>
</evidence>
<dbReference type="GO" id="GO:0004430">
    <property type="term" value="F:1-phosphatidylinositol 4-kinase activity"/>
    <property type="evidence" value="ECO:0000318"/>
    <property type="project" value="GO_Central"/>
</dbReference>
<evidence type="ECO:0000256" key="8">
    <source>
        <dbReference type="SAM" id="MobiDB-lite"/>
    </source>
</evidence>
<evidence type="ECO:0000256" key="5">
    <source>
        <dbReference type="ARBA" id="ARBA00036767"/>
    </source>
</evidence>
<dbReference type="SUPFAM" id="SSF56112">
    <property type="entry name" value="Protein kinase-like (PK-like)"/>
    <property type="match status" value="1"/>
</dbReference>
<feature type="compositionally biased region" description="Basic and acidic residues" evidence="8">
    <location>
        <begin position="1244"/>
        <end position="1259"/>
    </location>
</feature>
<dbReference type="InterPro" id="IPR049160">
    <property type="entry name" value="PI4KB-PIK1_PIK"/>
</dbReference>
<dbReference type="InterPro" id="IPR018936">
    <property type="entry name" value="PI3/4_kinase_CS"/>
</dbReference>
<feature type="compositionally biased region" description="Basic and acidic residues" evidence="8">
    <location>
        <begin position="1072"/>
        <end position="1093"/>
    </location>
</feature>
<keyword evidence="3" id="KW-0808">Transferase</keyword>
<dbReference type="EC" id="2.7.1.67" evidence="2"/>
<dbReference type="Proteomes" id="UP000005239">
    <property type="component" value="Unassembled WGS sequence"/>
</dbReference>
<evidence type="ECO:0000256" key="3">
    <source>
        <dbReference type="ARBA" id="ARBA00022679"/>
    </source>
</evidence>
<dbReference type="Gene3D" id="1.10.1070.11">
    <property type="entry name" value="Phosphatidylinositol 3-/4-kinase, catalytic domain"/>
    <property type="match status" value="1"/>
</dbReference>
<dbReference type="Gene3D" id="3.90.1030.20">
    <property type="entry name" value="DNA polymerase delta, p66 (Cdc27) subunit, wHTH domain"/>
    <property type="match status" value="1"/>
</dbReference>
<proteinExistence type="predicted"/>
<feature type="compositionally biased region" description="Basic and acidic residues" evidence="8">
    <location>
        <begin position="1266"/>
        <end position="1286"/>
    </location>
</feature>
<protein>
    <recommendedName>
        <fullName evidence="7">Phosphatidylinositol 4-kinase beta</fullName>
        <ecNumber evidence="2">2.7.1.67</ecNumber>
    </recommendedName>
</protein>
<feature type="compositionally biased region" description="Acidic residues" evidence="8">
    <location>
        <begin position="327"/>
        <end position="337"/>
    </location>
</feature>
<evidence type="ECO:0000256" key="2">
    <source>
        <dbReference type="ARBA" id="ARBA00012169"/>
    </source>
</evidence>
<accession>A0A2A6B4P0</accession>
<feature type="compositionally biased region" description="Acidic residues" evidence="8">
    <location>
        <begin position="1184"/>
        <end position="1194"/>
    </location>
</feature>
<dbReference type="Pfam" id="PF00454">
    <property type="entry name" value="PI3_PI4_kinase"/>
    <property type="match status" value="1"/>
</dbReference>
<dbReference type="InterPro" id="IPR041913">
    <property type="entry name" value="POLD3_sf"/>
</dbReference>
<dbReference type="Gene3D" id="3.30.1010.10">
    <property type="entry name" value="Phosphatidylinositol 3-kinase Catalytic Subunit, Chain A, domain 4"/>
    <property type="match status" value="1"/>
</dbReference>
<reference evidence="9" key="2">
    <citation type="submission" date="2022-06" db="UniProtKB">
        <authorList>
            <consortium name="EnsemblMetazoa"/>
        </authorList>
    </citation>
    <scope>IDENTIFICATION</scope>
    <source>
        <strain evidence="9">PS312</strain>
    </source>
</reference>
<dbReference type="GO" id="GO:0030867">
    <property type="term" value="C:rough endoplasmic reticulum membrane"/>
    <property type="evidence" value="ECO:0007669"/>
    <property type="project" value="UniProtKB-SubCell"/>
</dbReference>
<dbReference type="GO" id="GO:0048015">
    <property type="term" value="P:phosphatidylinositol-mediated signaling"/>
    <property type="evidence" value="ECO:0000318"/>
    <property type="project" value="GO_Central"/>
</dbReference>
<feature type="region of interest" description="Disordered" evidence="8">
    <location>
        <begin position="577"/>
        <end position="599"/>
    </location>
</feature>
<evidence type="ECO:0000256" key="6">
    <source>
        <dbReference type="ARBA" id="ARBA00037860"/>
    </source>
</evidence>
<feature type="compositionally biased region" description="Low complexity" evidence="8">
    <location>
        <begin position="1107"/>
        <end position="1121"/>
    </location>
</feature>
<feature type="region of interest" description="Disordered" evidence="8">
    <location>
        <begin position="120"/>
        <end position="139"/>
    </location>
</feature>
<name>A0A2A6B4P0_PRIPA</name>
<dbReference type="InterPro" id="IPR036940">
    <property type="entry name" value="PI3/4_kinase_cat_sf"/>
</dbReference>
<evidence type="ECO:0000313" key="10">
    <source>
        <dbReference type="Proteomes" id="UP000005239"/>
    </source>
</evidence>
<feature type="region of interest" description="Disordered" evidence="8">
    <location>
        <begin position="89"/>
        <end position="109"/>
    </location>
</feature>
<comment type="subcellular location">
    <subcellularLocation>
        <location evidence="1">Mitochondrion outer membrane</location>
        <topology evidence="1">Peripheral membrane protein</topology>
    </subcellularLocation>
    <subcellularLocation>
        <location evidence="6">Rough endoplasmic reticulum membrane</location>
        <topology evidence="6">Peripheral membrane protein</topology>
    </subcellularLocation>
</comment>
<feature type="compositionally biased region" description="Acidic residues" evidence="8">
    <location>
        <begin position="1151"/>
        <end position="1174"/>
    </location>
</feature>
<dbReference type="PANTHER" id="PTHR10048">
    <property type="entry name" value="PHOSPHATIDYLINOSITOL KINASE"/>
    <property type="match status" value="1"/>
</dbReference>
<feature type="compositionally biased region" description="Basic and acidic residues" evidence="8">
    <location>
        <begin position="1202"/>
        <end position="1219"/>
    </location>
</feature>